<keyword evidence="12" id="KW-1185">Reference proteome</keyword>
<comment type="caution">
    <text evidence="11">The sequence shown here is derived from an EMBL/GenBank/DDBJ whole genome shotgun (WGS) entry which is preliminary data.</text>
</comment>
<dbReference type="Proteomes" id="UP000322080">
    <property type="component" value="Unassembled WGS sequence"/>
</dbReference>
<feature type="transmembrane region" description="Helical" evidence="9">
    <location>
        <begin position="133"/>
        <end position="156"/>
    </location>
</feature>
<dbReference type="InterPro" id="IPR045378">
    <property type="entry name" value="LNT_N"/>
</dbReference>
<dbReference type="UniPathway" id="UPA00666"/>
<feature type="transmembrane region" description="Helical" evidence="9">
    <location>
        <begin position="98"/>
        <end position="121"/>
    </location>
</feature>
<comment type="pathway">
    <text evidence="9">Protein modification; lipoprotein biosynthesis (N-acyl transfer).</text>
</comment>
<dbReference type="Pfam" id="PF00795">
    <property type="entry name" value="CN_hydrolase"/>
    <property type="match status" value="1"/>
</dbReference>
<dbReference type="AlphaFoldDB" id="A0A5D0RIV3"/>
<dbReference type="Gene3D" id="3.60.110.10">
    <property type="entry name" value="Carbon-nitrogen hydrolase"/>
    <property type="match status" value="1"/>
</dbReference>
<evidence type="ECO:0000313" key="12">
    <source>
        <dbReference type="Proteomes" id="UP000322080"/>
    </source>
</evidence>
<keyword evidence="5 9" id="KW-0812">Transmembrane</keyword>
<dbReference type="PROSITE" id="PS50263">
    <property type="entry name" value="CN_HYDROLASE"/>
    <property type="match status" value="1"/>
</dbReference>
<sequence>MPEPVRPRAQLAHWLAARAWRRGLVGFAAGAAAALGQAPVGFWPLTLVGLAVAFGLWRQVPNARRAALTGWVFASGYFGVTLVWIVQPFLVDIARHGWMAPFALTFMAGGMALFWGAGFAAARWLAPDGWRGWLAFAVALGGAELARGTVLTGFPWGGPGQVWIDTPVAQLAGIVGAFGLTVLTFAAGAALWIVAARRRPVPIAAVATGFALAFGAGLALGRGDVPERAPSVTLRLVQPNAAQHLKWEPDWVRVFLDRALALTAEPPEGPPPDLVIWPETAIPTALGQYPDLQAQIAETALPARLISGIRRYEGTRVYNSLVLFDGQGEAEAIYDKHHVVPFGEYVPMGDFLGRFGINGLATREGYGYSSGPGAAVLTLPDELGKALPLICYEAIFPRDLRAAPERADWILHITNDAWFGTFSGPQQHLVQARFRAIEMGLPLVRAANTGISAVIDARGRVLAHLRLNSAGRLDARLPGALAPTIYARWGDAPVVLALILAAAGLMMTRRAKAIDAPGAAQ</sequence>
<accession>A0A5D0RIV3</accession>
<dbReference type="InterPro" id="IPR004563">
    <property type="entry name" value="Apolipo_AcylTrfase"/>
</dbReference>
<feature type="transmembrane region" description="Helical" evidence="9">
    <location>
        <begin position="201"/>
        <end position="221"/>
    </location>
</feature>
<evidence type="ECO:0000313" key="11">
    <source>
        <dbReference type="EMBL" id="TYB80588.1"/>
    </source>
</evidence>
<keyword evidence="7 9" id="KW-0472">Membrane</keyword>
<evidence type="ECO:0000256" key="8">
    <source>
        <dbReference type="ARBA" id="ARBA00023315"/>
    </source>
</evidence>
<keyword evidence="8 9" id="KW-0012">Acyltransferase</keyword>
<evidence type="ECO:0000256" key="9">
    <source>
        <dbReference type="HAMAP-Rule" id="MF_01148"/>
    </source>
</evidence>
<evidence type="ECO:0000259" key="10">
    <source>
        <dbReference type="PROSITE" id="PS50263"/>
    </source>
</evidence>
<name>A0A5D0RIV3_9RHOB</name>
<evidence type="ECO:0000256" key="4">
    <source>
        <dbReference type="ARBA" id="ARBA00022679"/>
    </source>
</evidence>
<dbReference type="PANTHER" id="PTHR38686:SF1">
    <property type="entry name" value="APOLIPOPROTEIN N-ACYLTRANSFERASE"/>
    <property type="match status" value="1"/>
</dbReference>
<dbReference type="SUPFAM" id="SSF56317">
    <property type="entry name" value="Carbon-nitrogen hydrolase"/>
    <property type="match status" value="1"/>
</dbReference>
<proteinExistence type="inferred from homology"/>
<dbReference type="NCBIfam" id="TIGR00546">
    <property type="entry name" value="lnt"/>
    <property type="match status" value="1"/>
</dbReference>
<dbReference type="RefSeq" id="WP_148378749.1">
    <property type="nucleotide sequence ID" value="NZ_VSIY01000013.1"/>
</dbReference>
<dbReference type="PANTHER" id="PTHR38686">
    <property type="entry name" value="APOLIPOPROTEIN N-ACYLTRANSFERASE"/>
    <property type="match status" value="1"/>
</dbReference>
<organism evidence="11 12">
    <name type="scientific">Maritimibacter fusiformis</name>
    <dbReference type="NCBI Taxonomy" id="2603819"/>
    <lineage>
        <taxon>Bacteria</taxon>
        <taxon>Pseudomonadati</taxon>
        <taxon>Pseudomonadota</taxon>
        <taxon>Alphaproteobacteria</taxon>
        <taxon>Rhodobacterales</taxon>
        <taxon>Roseobacteraceae</taxon>
        <taxon>Maritimibacter</taxon>
    </lineage>
</organism>
<dbReference type="InterPro" id="IPR003010">
    <property type="entry name" value="C-N_Hydrolase"/>
</dbReference>
<evidence type="ECO:0000256" key="3">
    <source>
        <dbReference type="ARBA" id="ARBA00022475"/>
    </source>
</evidence>
<dbReference type="GO" id="GO:0005886">
    <property type="term" value="C:plasma membrane"/>
    <property type="evidence" value="ECO:0007669"/>
    <property type="project" value="UniProtKB-SubCell"/>
</dbReference>
<keyword evidence="11" id="KW-0449">Lipoprotein</keyword>
<reference evidence="11 12" key="1">
    <citation type="submission" date="2019-08" db="EMBL/GenBank/DDBJ databases">
        <title>Identification of a novel species of the genus Boseongicola.</title>
        <authorList>
            <person name="Zhang X.-Q."/>
        </authorList>
    </citation>
    <scope>NUCLEOTIDE SEQUENCE [LARGE SCALE GENOMIC DNA]</scope>
    <source>
        <strain evidence="11 12">HY14</strain>
    </source>
</reference>
<evidence type="ECO:0000256" key="5">
    <source>
        <dbReference type="ARBA" id="ARBA00022692"/>
    </source>
</evidence>
<feature type="transmembrane region" description="Helical" evidence="9">
    <location>
        <begin position="168"/>
        <end position="194"/>
    </location>
</feature>
<comment type="function">
    <text evidence="9">Catalyzes the phospholipid dependent N-acylation of the N-terminal cysteine of apolipoprotein, the last step in lipoprotein maturation.</text>
</comment>
<feature type="domain" description="CN hydrolase" evidence="10">
    <location>
        <begin position="237"/>
        <end position="479"/>
    </location>
</feature>
<evidence type="ECO:0000256" key="2">
    <source>
        <dbReference type="ARBA" id="ARBA00010065"/>
    </source>
</evidence>
<dbReference type="EMBL" id="VSIY01000013">
    <property type="protein sequence ID" value="TYB80588.1"/>
    <property type="molecule type" value="Genomic_DNA"/>
</dbReference>
<keyword evidence="6 9" id="KW-1133">Transmembrane helix</keyword>
<protein>
    <recommendedName>
        <fullName evidence="9">Apolipoprotein N-acyltransferase</fullName>
        <shortName evidence="9">ALP N-acyltransferase</shortName>
        <ecNumber evidence="9">2.3.1.269</ecNumber>
    </recommendedName>
</protein>
<dbReference type="EC" id="2.3.1.269" evidence="9"/>
<keyword evidence="4 9" id="KW-0808">Transferase</keyword>
<dbReference type="InterPro" id="IPR036526">
    <property type="entry name" value="C-N_Hydrolase_sf"/>
</dbReference>
<dbReference type="Pfam" id="PF20154">
    <property type="entry name" value="LNT_N"/>
    <property type="match status" value="1"/>
</dbReference>
<evidence type="ECO:0000256" key="7">
    <source>
        <dbReference type="ARBA" id="ARBA00023136"/>
    </source>
</evidence>
<evidence type="ECO:0000256" key="1">
    <source>
        <dbReference type="ARBA" id="ARBA00004651"/>
    </source>
</evidence>
<keyword evidence="3 9" id="KW-1003">Cell membrane</keyword>
<evidence type="ECO:0000256" key="6">
    <source>
        <dbReference type="ARBA" id="ARBA00022989"/>
    </source>
</evidence>
<dbReference type="HAMAP" id="MF_01148">
    <property type="entry name" value="Lnt"/>
    <property type="match status" value="1"/>
</dbReference>
<dbReference type="CDD" id="cd07571">
    <property type="entry name" value="ALP_N-acyl_transferase"/>
    <property type="match status" value="1"/>
</dbReference>
<dbReference type="GO" id="GO:0016410">
    <property type="term" value="F:N-acyltransferase activity"/>
    <property type="evidence" value="ECO:0007669"/>
    <property type="project" value="UniProtKB-UniRule"/>
</dbReference>
<comment type="catalytic activity">
    <reaction evidence="9">
        <text>N-terminal S-1,2-diacyl-sn-glyceryl-L-cysteinyl-[lipoprotein] + a glycerophospholipid = N-acyl-S-1,2-diacyl-sn-glyceryl-L-cysteinyl-[lipoprotein] + a 2-acyl-sn-glycero-3-phospholipid + H(+)</text>
        <dbReference type="Rhea" id="RHEA:48228"/>
        <dbReference type="Rhea" id="RHEA-COMP:14681"/>
        <dbReference type="Rhea" id="RHEA-COMP:14684"/>
        <dbReference type="ChEBI" id="CHEBI:15378"/>
        <dbReference type="ChEBI" id="CHEBI:136912"/>
        <dbReference type="ChEBI" id="CHEBI:140656"/>
        <dbReference type="ChEBI" id="CHEBI:140657"/>
        <dbReference type="ChEBI" id="CHEBI:140660"/>
        <dbReference type="EC" id="2.3.1.269"/>
    </reaction>
</comment>
<gene>
    <name evidence="9 11" type="primary">lnt</name>
    <name evidence="11" type="ORF">FVF75_13205</name>
</gene>
<feature type="transmembrane region" description="Helical" evidence="9">
    <location>
        <begin position="24"/>
        <end position="54"/>
    </location>
</feature>
<feature type="transmembrane region" description="Helical" evidence="9">
    <location>
        <begin position="66"/>
        <end position="86"/>
    </location>
</feature>
<dbReference type="GO" id="GO:0042158">
    <property type="term" value="P:lipoprotein biosynthetic process"/>
    <property type="evidence" value="ECO:0007669"/>
    <property type="project" value="UniProtKB-UniRule"/>
</dbReference>
<comment type="subcellular location">
    <subcellularLocation>
        <location evidence="1 9">Cell membrane</location>
        <topology evidence="1 9">Multi-pass membrane protein</topology>
    </subcellularLocation>
</comment>
<comment type="similarity">
    <text evidence="2 9">Belongs to the CN hydrolase family. Apolipoprotein N-acyltransferase subfamily.</text>
</comment>